<reference evidence="3" key="1">
    <citation type="journal article" date="2005" name="Nature">
        <title>Sequencing of Aspergillus nidulans and comparative analysis with A. fumigatus and A. oryzae.</title>
        <authorList>
            <person name="Galagan J.E."/>
            <person name="Calvo S.E."/>
            <person name="Cuomo C."/>
            <person name="Ma L.J."/>
            <person name="Wortman J.R."/>
            <person name="Batzoglou S."/>
            <person name="Lee S.I."/>
            <person name="Basturkmen M."/>
            <person name="Spevak C.C."/>
            <person name="Clutterbuck J."/>
            <person name="Kapitonov V."/>
            <person name="Jurka J."/>
            <person name="Scazzocchio C."/>
            <person name="Farman M."/>
            <person name="Butler J."/>
            <person name="Purcell S."/>
            <person name="Harris S."/>
            <person name="Braus G.H."/>
            <person name="Draht O."/>
            <person name="Busch S."/>
            <person name="D'Enfert C."/>
            <person name="Bouchier C."/>
            <person name="Goldman G.H."/>
            <person name="Bell-Pedersen D."/>
            <person name="Griffiths-Jones S."/>
            <person name="Doonan J.H."/>
            <person name="Yu J."/>
            <person name="Vienken K."/>
            <person name="Pain A."/>
            <person name="Freitag M."/>
            <person name="Selker E.U."/>
            <person name="Archer D.B."/>
            <person name="Penalva M.A."/>
            <person name="Oakley B.R."/>
            <person name="Momany M."/>
            <person name="Tanaka T."/>
            <person name="Kumagai T."/>
            <person name="Asai K."/>
            <person name="Machida M."/>
            <person name="Nierman W.C."/>
            <person name="Denning D.W."/>
            <person name="Caddick M."/>
            <person name="Hynes M."/>
            <person name="Paoletti M."/>
            <person name="Fischer R."/>
            <person name="Miller B."/>
            <person name="Dyer P."/>
            <person name="Sachs M.S."/>
            <person name="Osmani S.A."/>
            <person name="Birren B.W."/>
        </authorList>
    </citation>
    <scope>NUCLEOTIDE SEQUENCE [LARGE SCALE GENOMIC DNA]</scope>
    <source>
        <strain evidence="3">FGSC A4 / ATCC 38163 / CBS 112.46 / NRRL 194 / M139</strain>
    </source>
</reference>
<dbReference type="GeneID" id="2873950"/>
<dbReference type="Proteomes" id="UP000000560">
    <property type="component" value="Chromosome VI"/>
</dbReference>
<dbReference type="InParanoid" id="C8VJ68"/>
<dbReference type="EMBL" id="BN001306">
    <property type="protein sequence ID" value="CBF83758.1"/>
    <property type="molecule type" value="Genomic_DNA"/>
</dbReference>
<accession>C8VJ68</accession>
<evidence type="ECO:0000313" key="2">
    <source>
        <dbReference type="EMBL" id="CBF83758.1"/>
    </source>
</evidence>
<reference evidence="3" key="2">
    <citation type="journal article" date="2009" name="Fungal Genet. Biol.">
        <title>The 2008 update of the Aspergillus nidulans genome annotation: a community effort.</title>
        <authorList>
            <person name="Wortman J.R."/>
            <person name="Gilsenan J.M."/>
            <person name="Joardar V."/>
            <person name="Deegan J."/>
            <person name="Clutterbuck J."/>
            <person name="Andersen M.R."/>
            <person name="Archer D."/>
            <person name="Bencina M."/>
            <person name="Braus G."/>
            <person name="Coutinho P."/>
            <person name="von Dohren H."/>
            <person name="Doonan J."/>
            <person name="Driessen A.J."/>
            <person name="Durek P."/>
            <person name="Espeso E."/>
            <person name="Fekete E."/>
            <person name="Flipphi M."/>
            <person name="Estrada C.G."/>
            <person name="Geysens S."/>
            <person name="Goldman G."/>
            <person name="de Groot P.W."/>
            <person name="Hansen K."/>
            <person name="Harris S.D."/>
            <person name="Heinekamp T."/>
            <person name="Helmstaedt K."/>
            <person name="Henrissat B."/>
            <person name="Hofmann G."/>
            <person name="Homan T."/>
            <person name="Horio T."/>
            <person name="Horiuchi H."/>
            <person name="James S."/>
            <person name="Jones M."/>
            <person name="Karaffa L."/>
            <person name="Karanyi Z."/>
            <person name="Kato M."/>
            <person name="Keller N."/>
            <person name="Kelly D.E."/>
            <person name="Kiel J.A."/>
            <person name="Kim J.M."/>
            <person name="van der Klei I.J."/>
            <person name="Klis F.M."/>
            <person name="Kovalchuk A."/>
            <person name="Krasevec N."/>
            <person name="Kubicek C.P."/>
            <person name="Liu B."/>
            <person name="Maccabe A."/>
            <person name="Meyer V."/>
            <person name="Mirabito P."/>
            <person name="Miskei M."/>
            <person name="Mos M."/>
            <person name="Mullins J."/>
            <person name="Nelson D.R."/>
            <person name="Nielsen J."/>
            <person name="Oakley B.R."/>
            <person name="Osmani S.A."/>
            <person name="Pakula T."/>
            <person name="Paszewski A."/>
            <person name="Paulsen I."/>
            <person name="Pilsyk S."/>
            <person name="Pocsi I."/>
            <person name="Punt P.J."/>
            <person name="Ram A.F."/>
            <person name="Ren Q."/>
            <person name="Robellet X."/>
            <person name="Robson G."/>
            <person name="Seiboth B."/>
            <person name="van Solingen P."/>
            <person name="Specht T."/>
            <person name="Sun J."/>
            <person name="Taheri-Talesh N."/>
            <person name="Takeshita N."/>
            <person name="Ussery D."/>
            <person name="vanKuyk P.A."/>
            <person name="Visser H."/>
            <person name="van de Vondervoort P.J."/>
            <person name="de Vries R.P."/>
            <person name="Walton J."/>
            <person name="Xiang X."/>
            <person name="Xiong Y."/>
            <person name="Zeng A.P."/>
            <person name="Brandt B.W."/>
            <person name="Cornell M.J."/>
            <person name="van den Hondel C.A."/>
            <person name="Visser J."/>
            <person name="Oliver S.G."/>
            <person name="Turner G."/>
        </authorList>
    </citation>
    <scope>GENOME REANNOTATION</scope>
    <source>
        <strain evidence="3">FGSC A4 / ATCC 38163 / CBS 112.46 / NRRL 194 / M139</strain>
    </source>
</reference>
<dbReference type="PANTHER" id="PTHR42087:SF2">
    <property type="match status" value="1"/>
</dbReference>
<proteinExistence type="predicted"/>
<dbReference type="OrthoDB" id="5335812at2759"/>
<organism evidence="2 3">
    <name type="scientific">Emericella nidulans (strain FGSC A4 / ATCC 38163 / CBS 112.46 / NRRL 194 / M139)</name>
    <name type="common">Aspergillus nidulans</name>
    <dbReference type="NCBI Taxonomy" id="227321"/>
    <lineage>
        <taxon>Eukaryota</taxon>
        <taxon>Fungi</taxon>
        <taxon>Dikarya</taxon>
        <taxon>Ascomycota</taxon>
        <taxon>Pezizomycotina</taxon>
        <taxon>Eurotiomycetes</taxon>
        <taxon>Eurotiomycetidae</taxon>
        <taxon>Eurotiales</taxon>
        <taxon>Aspergillaceae</taxon>
        <taxon>Aspergillus</taxon>
        <taxon>Aspergillus subgen. Nidulantes</taxon>
    </lineage>
</organism>
<sequence>MTLNGLDAGKQASVCLSMLDPSFVAIVPSQSAKSIKEAEHAFARLEPLPPSTMELPSAAHTHGSGPGGPLPNGPVSAPVSAPNGLDPGLGLGFNIYQVPHLPDWHSAYTACVQHFVNHAQHSAAVQSLAAYINIRLPCQQISKPIARFDVHSSETAQASSQVSVRHYIRRLVATGNDTPAILEILFGAEWVNGVGNIAKQERLNYLFTAKSAGFAATKAAYDVLPDEHTPFLRPIRDATEEEISTAEKYWSEWMAMEDWMVGPRSPW</sequence>
<dbReference type="AlphaFoldDB" id="C8VJ68"/>
<dbReference type="RefSeq" id="XP_660517.2">
    <property type="nucleotide sequence ID" value="XM_655425.2"/>
</dbReference>
<dbReference type="VEuPathDB" id="FungiDB:AN2913"/>
<dbReference type="InterPro" id="IPR053267">
    <property type="entry name" value="Verrucosidin_biosynth-assoc"/>
</dbReference>
<dbReference type="HOGENOM" id="CLU_079969_0_0_1"/>
<gene>
    <name evidence="2" type="ORF">ANIA_02913</name>
</gene>
<name>C8VJ68_EMENI</name>
<evidence type="ECO:0000256" key="1">
    <source>
        <dbReference type="SAM" id="MobiDB-lite"/>
    </source>
</evidence>
<protein>
    <submittedName>
        <fullName evidence="2">Uncharacterized protein</fullName>
    </submittedName>
</protein>
<feature type="region of interest" description="Disordered" evidence="1">
    <location>
        <begin position="49"/>
        <end position="81"/>
    </location>
</feature>
<dbReference type="KEGG" id="ani:ANIA_02913"/>
<dbReference type="eggNOG" id="ENOG502S2F8">
    <property type="taxonomic scope" value="Eukaryota"/>
</dbReference>
<dbReference type="OMA" id="FPHYKNC"/>
<dbReference type="PANTHER" id="PTHR42087">
    <property type="entry name" value="ILP IS AN APOPTOSIS INHIBITOR"/>
    <property type="match status" value="1"/>
</dbReference>
<evidence type="ECO:0000313" key="3">
    <source>
        <dbReference type="Proteomes" id="UP000000560"/>
    </source>
</evidence>
<keyword evidence="3" id="KW-1185">Reference proteome</keyword>